<evidence type="ECO:0000313" key="2">
    <source>
        <dbReference type="Proteomes" id="UP001215280"/>
    </source>
</evidence>
<accession>A0AAD7MY12</accession>
<keyword evidence="2" id="KW-1185">Reference proteome</keyword>
<dbReference type="Proteomes" id="UP001215280">
    <property type="component" value="Unassembled WGS sequence"/>
</dbReference>
<protein>
    <submittedName>
        <fullName evidence="1">Uncharacterized protein</fullName>
    </submittedName>
</protein>
<name>A0AAD7MY12_9AGAR</name>
<comment type="caution">
    <text evidence="1">The sequence shown here is derived from an EMBL/GenBank/DDBJ whole genome shotgun (WGS) entry which is preliminary data.</text>
</comment>
<sequence length="184" mass="20795">MSSQIPLSTVTAKFIYDGIRIQEAQYDVQKLVAQLNVHFSEALQAEIAGQRVKIQQRIAKWRITQKLLIPACEARLGEQMACSAKHQVVGIPSEFEKEDRDVLNLGYFTPQELELRGWMASDTRARARREAQTLIYLHREKTAHATGVSQNAKMGKQIDDMAARRDRSIARYWAARAALAELGA</sequence>
<gene>
    <name evidence="1" type="ORF">DFH07DRAFT_966698</name>
</gene>
<organism evidence="1 2">
    <name type="scientific">Mycena maculata</name>
    <dbReference type="NCBI Taxonomy" id="230809"/>
    <lineage>
        <taxon>Eukaryota</taxon>
        <taxon>Fungi</taxon>
        <taxon>Dikarya</taxon>
        <taxon>Basidiomycota</taxon>
        <taxon>Agaricomycotina</taxon>
        <taxon>Agaricomycetes</taxon>
        <taxon>Agaricomycetidae</taxon>
        <taxon>Agaricales</taxon>
        <taxon>Marasmiineae</taxon>
        <taxon>Mycenaceae</taxon>
        <taxon>Mycena</taxon>
    </lineage>
</organism>
<reference evidence="1" key="1">
    <citation type="submission" date="2023-03" db="EMBL/GenBank/DDBJ databases">
        <title>Massive genome expansion in bonnet fungi (Mycena s.s.) driven by repeated elements and novel gene families across ecological guilds.</title>
        <authorList>
            <consortium name="Lawrence Berkeley National Laboratory"/>
            <person name="Harder C.B."/>
            <person name="Miyauchi S."/>
            <person name="Viragh M."/>
            <person name="Kuo A."/>
            <person name="Thoen E."/>
            <person name="Andreopoulos B."/>
            <person name="Lu D."/>
            <person name="Skrede I."/>
            <person name="Drula E."/>
            <person name="Henrissat B."/>
            <person name="Morin E."/>
            <person name="Kohler A."/>
            <person name="Barry K."/>
            <person name="LaButti K."/>
            <person name="Morin E."/>
            <person name="Salamov A."/>
            <person name="Lipzen A."/>
            <person name="Mereny Z."/>
            <person name="Hegedus B."/>
            <person name="Baldrian P."/>
            <person name="Stursova M."/>
            <person name="Weitz H."/>
            <person name="Taylor A."/>
            <person name="Grigoriev I.V."/>
            <person name="Nagy L.G."/>
            <person name="Martin F."/>
            <person name="Kauserud H."/>
        </authorList>
    </citation>
    <scope>NUCLEOTIDE SEQUENCE</scope>
    <source>
        <strain evidence="1">CBHHK188m</strain>
    </source>
</reference>
<dbReference type="AlphaFoldDB" id="A0AAD7MY12"/>
<evidence type="ECO:0000313" key="1">
    <source>
        <dbReference type="EMBL" id="KAJ7737007.1"/>
    </source>
</evidence>
<proteinExistence type="predicted"/>
<dbReference type="EMBL" id="JARJLG010000146">
    <property type="protein sequence ID" value="KAJ7737007.1"/>
    <property type="molecule type" value="Genomic_DNA"/>
</dbReference>